<dbReference type="GO" id="GO:0006508">
    <property type="term" value="P:proteolysis"/>
    <property type="evidence" value="ECO:0007669"/>
    <property type="project" value="UniProtKB-KW"/>
</dbReference>
<dbReference type="GO" id="GO:0004252">
    <property type="term" value="F:serine-type endopeptidase activity"/>
    <property type="evidence" value="ECO:0007669"/>
    <property type="project" value="InterPro"/>
</dbReference>
<dbReference type="SMART" id="SM00020">
    <property type="entry name" value="Tryp_SPc"/>
    <property type="match status" value="1"/>
</dbReference>
<organism evidence="4 5">
    <name type="scientific">Linderina pennispora</name>
    <dbReference type="NCBI Taxonomy" id="61395"/>
    <lineage>
        <taxon>Eukaryota</taxon>
        <taxon>Fungi</taxon>
        <taxon>Fungi incertae sedis</taxon>
        <taxon>Zoopagomycota</taxon>
        <taxon>Kickxellomycotina</taxon>
        <taxon>Kickxellomycetes</taxon>
        <taxon>Kickxellales</taxon>
        <taxon>Kickxellaceae</taxon>
        <taxon>Linderina</taxon>
    </lineage>
</organism>
<dbReference type="GeneID" id="63804814"/>
<comment type="caution">
    <text evidence="4">The sequence shown here is derived from an EMBL/GenBank/DDBJ whole genome shotgun (WGS) entry which is preliminary data.</text>
</comment>
<dbReference type="InterPro" id="IPR001314">
    <property type="entry name" value="Peptidase_S1A"/>
</dbReference>
<keyword evidence="4" id="KW-0645">Protease</keyword>
<evidence type="ECO:0000313" key="4">
    <source>
        <dbReference type="EMBL" id="ORX67955.1"/>
    </source>
</evidence>
<dbReference type="STRING" id="61395.A0A1Y1W3S6"/>
<dbReference type="Pfam" id="PF00089">
    <property type="entry name" value="Trypsin"/>
    <property type="match status" value="1"/>
</dbReference>
<dbReference type="PANTHER" id="PTHR24276">
    <property type="entry name" value="POLYSERASE-RELATED"/>
    <property type="match status" value="1"/>
</dbReference>
<dbReference type="SUPFAM" id="SSF50494">
    <property type="entry name" value="Trypsin-like serine proteases"/>
    <property type="match status" value="1"/>
</dbReference>
<dbReference type="FunFam" id="2.40.10.10:FF:000068">
    <property type="entry name" value="transmembrane protease serine 2"/>
    <property type="match status" value="1"/>
</dbReference>
<dbReference type="RefSeq" id="XP_040741801.1">
    <property type="nucleotide sequence ID" value="XM_040888166.1"/>
</dbReference>
<keyword evidence="2" id="KW-1015">Disulfide bond</keyword>
<dbReference type="InterPro" id="IPR043504">
    <property type="entry name" value="Peptidase_S1_PA_chymotrypsin"/>
</dbReference>
<evidence type="ECO:0000256" key="2">
    <source>
        <dbReference type="ARBA" id="ARBA00023157"/>
    </source>
</evidence>
<dbReference type="PROSITE" id="PS00134">
    <property type="entry name" value="TRYPSIN_HIS"/>
    <property type="match status" value="1"/>
</dbReference>
<protein>
    <submittedName>
        <fullName evidence="4">Trypsin-like serine protease</fullName>
    </submittedName>
</protein>
<keyword evidence="4" id="KW-0378">Hydrolase</keyword>
<evidence type="ECO:0000259" key="3">
    <source>
        <dbReference type="PROSITE" id="PS50240"/>
    </source>
</evidence>
<dbReference type="AlphaFoldDB" id="A0A1Y1W3S6"/>
<gene>
    <name evidence="4" type="ORF">DL89DRAFT_269120</name>
</gene>
<reference evidence="4 5" key="1">
    <citation type="submission" date="2016-07" db="EMBL/GenBank/DDBJ databases">
        <title>Pervasive Adenine N6-methylation of Active Genes in Fungi.</title>
        <authorList>
            <consortium name="DOE Joint Genome Institute"/>
            <person name="Mondo S.J."/>
            <person name="Dannebaum R.O."/>
            <person name="Kuo R.C."/>
            <person name="Labutti K."/>
            <person name="Haridas S."/>
            <person name="Kuo A."/>
            <person name="Salamov A."/>
            <person name="Ahrendt S.R."/>
            <person name="Lipzen A."/>
            <person name="Sullivan W."/>
            <person name="Andreopoulos W.B."/>
            <person name="Clum A."/>
            <person name="Lindquist E."/>
            <person name="Daum C."/>
            <person name="Ramamoorthy G.K."/>
            <person name="Gryganskyi A."/>
            <person name="Culley D."/>
            <person name="Magnuson J.K."/>
            <person name="James T.Y."/>
            <person name="O'Malley M.A."/>
            <person name="Stajich J.E."/>
            <person name="Spatafora J.W."/>
            <person name="Visel A."/>
            <person name="Grigoriev I.V."/>
        </authorList>
    </citation>
    <scope>NUCLEOTIDE SEQUENCE [LARGE SCALE GENOMIC DNA]</scope>
    <source>
        <strain evidence="4 5">ATCC 12442</strain>
    </source>
</reference>
<sequence>MTARALPIDDVLAKRIIGGTTAPTGRYPYIAYIQSTYNNSNFMCGGTIVSDQYIVTAAHCFYDESTGHVPRDLQIKIGYGSNDLQNLVFKDAMQLYVHPQYSPQTSTNDIAIVQVPKLPLDGQNVDKIPVYTGELFPETQFVALGWGVVDAVRGTTSMLLKEGVVTIGKDVDCARYLMGSGNAAFSSNGRQICSQNSLAPGTSPCFGDSGTGNIVYVNGKPHVIGLTSFGSGANGSSRCDAPDGFVIYTHISAYMDFINSIVKLQ</sequence>
<accession>A0A1Y1W3S6</accession>
<name>A0A1Y1W3S6_9FUNG</name>
<dbReference type="OrthoDB" id="6380398at2759"/>
<dbReference type="Proteomes" id="UP000193922">
    <property type="component" value="Unassembled WGS sequence"/>
</dbReference>
<proteinExistence type="inferred from homology"/>
<feature type="domain" description="Peptidase S1" evidence="3">
    <location>
        <begin position="16"/>
        <end position="263"/>
    </location>
</feature>
<dbReference type="InterPro" id="IPR001254">
    <property type="entry name" value="Trypsin_dom"/>
</dbReference>
<dbReference type="EMBL" id="MCFD01000011">
    <property type="protein sequence ID" value="ORX67955.1"/>
    <property type="molecule type" value="Genomic_DNA"/>
</dbReference>
<evidence type="ECO:0000313" key="5">
    <source>
        <dbReference type="Proteomes" id="UP000193922"/>
    </source>
</evidence>
<dbReference type="InterPro" id="IPR009003">
    <property type="entry name" value="Peptidase_S1_PA"/>
</dbReference>
<dbReference type="InterPro" id="IPR018114">
    <property type="entry name" value="TRYPSIN_HIS"/>
</dbReference>
<dbReference type="PRINTS" id="PR00722">
    <property type="entry name" value="CHYMOTRYPSIN"/>
</dbReference>
<dbReference type="Gene3D" id="2.40.10.10">
    <property type="entry name" value="Trypsin-like serine proteases"/>
    <property type="match status" value="1"/>
</dbReference>
<dbReference type="CDD" id="cd00190">
    <property type="entry name" value="Tryp_SPc"/>
    <property type="match status" value="1"/>
</dbReference>
<dbReference type="PANTHER" id="PTHR24276:SF98">
    <property type="entry name" value="FI18310P1-RELATED"/>
    <property type="match status" value="1"/>
</dbReference>
<evidence type="ECO:0000256" key="1">
    <source>
        <dbReference type="ARBA" id="ARBA00007664"/>
    </source>
</evidence>
<keyword evidence="5" id="KW-1185">Reference proteome</keyword>
<comment type="similarity">
    <text evidence="1">Belongs to the peptidase S1 family.</text>
</comment>
<dbReference type="PROSITE" id="PS50240">
    <property type="entry name" value="TRYPSIN_DOM"/>
    <property type="match status" value="1"/>
</dbReference>
<dbReference type="InterPro" id="IPR050430">
    <property type="entry name" value="Peptidase_S1"/>
</dbReference>